<dbReference type="Proteomes" id="UP000308901">
    <property type="component" value="Unassembled WGS sequence"/>
</dbReference>
<dbReference type="PROSITE" id="PS51832">
    <property type="entry name" value="HD_GYP"/>
    <property type="match status" value="1"/>
</dbReference>
<sequence length="385" mass="45021">MNKKKQLQFNLNNFLLSISLVLDLVEKDLKNTKKNHSRRIAFISLKLGERFQLSPQEMADLCAYCLLHNVALKKINEYDKEYFNLAQNLADKLPFLCKYDDVLKYHQEHYDGSSFFGLKENEIPFLSQIISFSHIIDTNFDFLDENVQLKKDIKNFIEENEDKLFSKDISDMFLDISSTVDFWLDIQNENDILFFIFSTLYDFTIEPTFEEVLDITSTFTILNEENENILDKCSKMADFYNFEHKDKQTFLIAASLYNIGKLAIPSKILNKPGNLNESEFEIMKTYPYYTKKILTNLMGFNDISNWASRAQERVDGKGYPYKLSGKDLSLKDRLMAVLNVYQSLTTKKSYRDKYNHKEAINIMLELSEEGTLDKTIVKDVKKQLG</sequence>
<gene>
    <name evidence="2" type="ORF">FDK22_13765</name>
</gene>
<dbReference type="PANTHER" id="PTHR43155:SF1">
    <property type="entry name" value="3'3'-CGAMP-SPECIFIC PHOSPHODIESTERASE 1"/>
    <property type="match status" value="1"/>
</dbReference>
<dbReference type="Gene3D" id="1.10.3210.10">
    <property type="entry name" value="Hypothetical protein af1432"/>
    <property type="match status" value="2"/>
</dbReference>
<dbReference type="InterPro" id="IPR037522">
    <property type="entry name" value="HD_GYP_dom"/>
</dbReference>
<dbReference type="InterPro" id="IPR003607">
    <property type="entry name" value="HD/PDEase_dom"/>
</dbReference>
<dbReference type="EMBL" id="VANU01000006">
    <property type="protein sequence ID" value="TLP36327.1"/>
    <property type="molecule type" value="Genomic_DNA"/>
</dbReference>
<dbReference type="OrthoDB" id="9804747at2"/>
<keyword evidence="3" id="KW-1185">Reference proteome</keyword>
<dbReference type="CDD" id="cd00077">
    <property type="entry name" value="HDc"/>
    <property type="match status" value="2"/>
</dbReference>
<protein>
    <submittedName>
        <fullName evidence="2">Phosphohydrolase</fullName>
    </submittedName>
</protein>
<name>A0A5R8XZ92_9BACT</name>
<reference evidence="2 3" key="1">
    <citation type="submission" date="2019-05" db="EMBL/GenBank/DDBJ databases">
        <title>Arcobacter sp. nov., isolated from sea sediment.</title>
        <authorList>
            <person name="Kim W."/>
        </authorList>
    </citation>
    <scope>NUCLEOTIDE SEQUENCE [LARGE SCALE GENOMIC DNA]</scope>
    <source>
        <strain evidence="2 3">CAU 1517</strain>
    </source>
</reference>
<dbReference type="AlphaFoldDB" id="A0A5R8XZ92"/>
<evidence type="ECO:0000313" key="2">
    <source>
        <dbReference type="EMBL" id="TLP36327.1"/>
    </source>
</evidence>
<dbReference type="PANTHER" id="PTHR43155">
    <property type="entry name" value="CYCLIC DI-GMP PHOSPHODIESTERASE PA4108-RELATED"/>
    <property type="match status" value="1"/>
</dbReference>
<dbReference type="RefSeq" id="WP_138153557.1">
    <property type="nucleotide sequence ID" value="NZ_CBDDKQ010000004.1"/>
</dbReference>
<comment type="caution">
    <text evidence="2">The sequence shown here is derived from an EMBL/GenBank/DDBJ whole genome shotgun (WGS) entry which is preliminary data.</text>
</comment>
<dbReference type="SUPFAM" id="SSF109604">
    <property type="entry name" value="HD-domain/PDEase-like"/>
    <property type="match status" value="2"/>
</dbReference>
<dbReference type="GO" id="GO:0004112">
    <property type="term" value="F:cyclic-nucleotide phosphodiesterase activity"/>
    <property type="evidence" value="ECO:0007669"/>
    <property type="project" value="TreeGrafter"/>
</dbReference>
<feature type="domain" description="HD-GYP" evidence="1">
    <location>
        <begin position="186"/>
        <end position="385"/>
    </location>
</feature>
<keyword evidence="2" id="KW-0378">Hydrolase</keyword>
<organism evidence="2 3">
    <name type="scientific">Arcobacter arenosus</name>
    <dbReference type="NCBI Taxonomy" id="2576037"/>
    <lineage>
        <taxon>Bacteria</taxon>
        <taxon>Pseudomonadati</taxon>
        <taxon>Campylobacterota</taxon>
        <taxon>Epsilonproteobacteria</taxon>
        <taxon>Campylobacterales</taxon>
        <taxon>Arcobacteraceae</taxon>
        <taxon>Arcobacter</taxon>
    </lineage>
</organism>
<evidence type="ECO:0000313" key="3">
    <source>
        <dbReference type="Proteomes" id="UP000308901"/>
    </source>
</evidence>
<evidence type="ECO:0000259" key="1">
    <source>
        <dbReference type="PROSITE" id="PS51832"/>
    </source>
</evidence>
<proteinExistence type="predicted"/>
<dbReference type="Pfam" id="PF13487">
    <property type="entry name" value="HD_5"/>
    <property type="match status" value="2"/>
</dbReference>
<accession>A0A5R8XZ92</accession>
<dbReference type="GO" id="GO:0009214">
    <property type="term" value="P:cyclic nucleotide catabolic process"/>
    <property type="evidence" value="ECO:0007669"/>
    <property type="project" value="TreeGrafter"/>
</dbReference>